<evidence type="ECO:0000259" key="8">
    <source>
        <dbReference type="SMART" id="SM00829"/>
    </source>
</evidence>
<dbReference type="SUPFAM" id="SSF50129">
    <property type="entry name" value="GroES-like"/>
    <property type="match status" value="1"/>
</dbReference>
<evidence type="ECO:0000256" key="1">
    <source>
        <dbReference type="ARBA" id="ARBA00001947"/>
    </source>
</evidence>
<dbReference type="GO" id="GO:0008270">
    <property type="term" value="F:zinc ion binding"/>
    <property type="evidence" value="ECO:0007669"/>
    <property type="project" value="InterPro"/>
</dbReference>
<dbReference type="PROSITE" id="PS00059">
    <property type="entry name" value="ADH_ZINC"/>
    <property type="match status" value="1"/>
</dbReference>
<evidence type="ECO:0000256" key="3">
    <source>
        <dbReference type="ARBA" id="ARBA00022723"/>
    </source>
</evidence>
<sequence length="348" mass="37762">MKAAMWYGVRDIQVRDVSEPTVQPGMVKIKVKWCGICGTDLHEYLAGPIFLPDEPHPLTGEKVPVILGHEFSGEVVKIGEGVTKVDVGDRVTVEPILACGRCRACQKGYYNLCEQLGFHGLSGGGGGFSEMTTVHERWVHKIPDSMTLQEGALVEPAAVALHAVRRSQLKPGDNCIVFGAGSIGLLVIQAAKISGASNIIAVEIAEQRRALAKQMGADFTLDPMKDQVQDTVNDLLNGGADVCFEVTGVEPALNSAIECTEVDGQVVIVSIWEKPALIRPNDLVMKEREIRGSLAYRNIFPSVIKLITDGTFKVEGLVTKEIPIHNINEAFEELANNKEQIKIMVQPG</sequence>
<reference evidence="9 10" key="1">
    <citation type="submission" date="2017-05" db="EMBL/GenBank/DDBJ databases">
        <authorList>
            <person name="Varghese N."/>
            <person name="Submissions S."/>
        </authorList>
    </citation>
    <scope>NUCLEOTIDE SEQUENCE [LARGE SCALE GENOMIC DNA]</scope>
    <source>
        <strain evidence="9 10">DSM 45474</strain>
    </source>
</reference>
<evidence type="ECO:0000256" key="5">
    <source>
        <dbReference type="ARBA" id="ARBA00023002"/>
    </source>
</evidence>
<keyword evidence="3 7" id="KW-0479">Metal-binding</keyword>
<dbReference type="InterPro" id="IPR011032">
    <property type="entry name" value="GroES-like_sf"/>
</dbReference>
<accession>A0A521BDQ1</accession>
<evidence type="ECO:0000256" key="2">
    <source>
        <dbReference type="ARBA" id="ARBA00008072"/>
    </source>
</evidence>
<dbReference type="RefSeq" id="WP_142504347.1">
    <property type="nucleotide sequence ID" value="NZ_FXTI01000002.1"/>
</dbReference>
<dbReference type="SMART" id="SM00829">
    <property type="entry name" value="PKS_ER"/>
    <property type="match status" value="1"/>
</dbReference>
<dbReference type="InterPro" id="IPR036291">
    <property type="entry name" value="NAD(P)-bd_dom_sf"/>
</dbReference>
<dbReference type="Gene3D" id="3.90.180.10">
    <property type="entry name" value="Medium-chain alcohol dehydrogenases, catalytic domain"/>
    <property type="match status" value="1"/>
</dbReference>
<keyword evidence="10" id="KW-1185">Reference proteome</keyword>
<dbReference type="CDD" id="cd08233">
    <property type="entry name" value="butanediol_DH_like"/>
    <property type="match status" value="1"/>
</dbReference>
<dbReference type="GO" id="GO:0000721">
    <property type="term" value="F:(R,R)-butanediol dehydrogenase activity"/>
    <property type="evidence" value="ECO:0007669"/>
    <property type="project" value="TreeGrafter"/>
</dbReference>
<protein>
    <submittedName>
        <fullName evidence="9">(R,R)-butanediol dehydrogenase / meso-butanediol dehydrogenase / diacetyl reductase</fullName>
    </submittedName>
</protein>
<dbReference type="FunFam" id="3.40.50.720:FF:000068">
    <property type="entry name" value="Sorbitol dehydrogenase"/>
    <property type="match status" value="1"/>
</dbReference>
<evidence type="ECO:0000256" key="7">
    <source>
        <dbReference type="RuleBase" id="RU361277"/>
    </source>
</evidence>
<dbReference type="Pfam" id="PF08240">
    <property type="entry name" value="ADH_N"/>
    <property type="match status" value="1"/>
</dbReference>
<dbReference type="PANTHER" id="PTHR43161">
    <property type="entry name" value="SORBITOL DEHYDROGENASE"/>
    <property type="match status" value="1"/>
</dbReference>
<evidence type="ECO:0000256" key="6">
    <source>
        <dbReference type="ARBA" id="ARBA00023027"/>
    </source>
</evidence>
<dbReference type="InterPro" id="IPR002328">
    <property type="entry name" value="ADH_Zn_CS"/>
</dbReference>
<keyword evidence="5" id="KW-0560">Oxidoreductase</keyword>
<evidence type="ECO:0000313" key="9">
    <source>
        <dbReference type="EMBL" id="SMO45216.1"/>
    </source>
</evidence>
<comment type="cofactor">
    <cofactor evidence="1 7">
        <name>Zn(2+)</name>
        <dbReference type="ChEBI" id="CHEBI:29105"/>
    </cofactor>
</comment>
<dbReference type="OrthoDB" id="9777057at2"/>
<organism evidence="9 10">
    <name type="scientific">Melghirimyces algeriensis</name>
    <dbReference type="NCBI Taxonomy" id="910412"/>
    <lineage>
        <taxon>Bacteria</taxon>
        <taxon>Bacillati</taxon>
        <taxon>Bacillota</taxon>
        <taxon>Bacilli</taxon>
        <taxon>Bacillales</taxon>
        <taxon>Thermoactinomycetaceae</taxon>
        <taxon>Melghirimyces</taxon>
    </lineage>
</organism>
<dbReference type="InterPro" id="IPR020843">
    <property type="entry name" value="ER"/>
</dbReference>
<dbReference type="SUPFAM" id="SSF51735">
    <property type="entry name" value="NAD(P)-binding Rossmann-fold domains"/>
    <property type="match status" value="1"/>
</dbReference>
<dbReference type="InterPro" id="IPR013149">
    <property type="entry name" value="ADH-like_C"/>
</dbReference>
<keyword evidence="6" id="KW-0520">NAD</keyword>
<evidence type="ECO:0000313" key="10">
    <source>
        <dbReference type="Proteomes" id="UP000315636"/>
    </source>
</evidence>
<evidence type="ECO:0000256" key="4">
    <source>
        <dbReference type="ARBA" id="ARBA00022833"/>
    </source>
</evidence>
<dbReference type="Pfam" id="PF00107">
    <property type="entry name" value="ADH_zinc_N"/>
    <property type="match status" value="1"/>
</dbReference>
<gene>
    <name evidence="9" type="ORF">SAMN06264849_10224</name>
</gene>
<dbReference type="InterPro" id="IPR013154">
    <property type="entry name" value="ADH-like_N"/>
</dbReference>
<name>A0A521BDQ1_9BACL</name>
<dbReference type="Gene3D" id="3.40.50.720">
    <property type="entry name" value="NAD(P)-binding Rossmann-like Domain"/>
    <property type="match status" value="1"/>
</dbReference>
<dbReference type="EMBL" id="FXTI01000002">
    <property type="protein sequence ID" value="SMO45216.1"/>
    <property type="molecule type" value="Genomic_DNA"/>
</dbReference>
<dbReference type="PANTHER" id="PTHR43161:SF26">
    <property type="entry name" value="GALACTITOL 1-PHOSPHATE 5-DEHYDROGENASE"/>
    <property type="match status" value="1"/>
</dbReference>
<keyword evidence="4 7" id="KW-0862">Zinc</keyword>
<dbReference type="AlphaFoldDB" id="A0A521BDQ1"/>
<proteinExistence type="inferred from homology"/>
<feature type="domain" description="Enoyl reductase (ER)" evidence="8">
    <location>
        <begin position="8"/>
        <end position="345"/>
    </location>
</feature>
<comment type="similarity">
    <text evidence="2 7">Belongs to the zinc-containing alcohol dehydrogenase family.</text>
</comment>
<dbReference type="Proteomes" id="UP000315636">
    <property type="component" value="Unassembled WGS sequence"/>
</dbReference>